<feature type="repeat" description="PPR" evidence="2">
    <location>
        <begin position="268"/>
        <end position="302"/>
    </location>
</feature>
<dbReference type="PANTHER" id="PTHR47926:SF519">
    <property type="entry name" value="DYW DOMAIN-CONTAINING PROTEIN"/>
    <property type="match status" value="1"/>
</dbReference>
<dbReference type="InterPro" id="IPR011990">
    <property type="entry name" value="TPR-like_helical_dom_sf"/>
</dbReference>
<proteinExistence type="predicted"/>
<gene>
    <name evidence="3" type="ORF">NE237_002586</name>
</gene>
<evidence type="ECO:0000313" key="3">
    <source>
        <dbReference type="EMBL" id="KAJ4977480.1"/>
    </source>
</evidence>
<dbReference type="GO" id="GO:0009451">
    <property type="term" value="P:RNA modification"/>
    <property type="evidence" value="ECO:0007669"/>
    <property type="project" value="InterPro"/>
</dbReference>
<evidence type="ECO:0008006" key="5">
    <source>
        <dbReference type="Google" id="ProtNLM"/>
    </source>
</evidence>
<dbReference type="NCBIfam" id="TIGR00756">
    <property type="entry name" value="PPR"/>
    <property type="match status" value="3"/>
</dbReference>
<dbReference type="Proteomes" id="UP001141806">
    <property type="component" value="Unassembled WGS sequence"/>
</dbReference>
<dbReference type="EMBL" id="JAMYWD010000003">
    <property type="protein sequence ID" value="KAJ4977480.1"/>
    <property type="molecule type" value="Genomic_DNA"/>
</dbReference>
<dbReference type="AlphaFoldDB" id="A0A9Q0KVG2"/>
<reference evidence="3" key="1">
    <citation type="journal article" date="2023" name="Plant J.">
        <title>The genome of the king protea, Protea cynaroides.</title>
        <authorList>
            <person name="Chang J."/>
            <person name="Duong T.A."/>
            <person name="Schoeman C."/>
            <person name="Ma X."/>
            <person name="Roodt D."/>
            <person name="Barker N."/>
            <person name="Li Z."/>
            <person name="Van de Peer Y."/>
            <person name="Mizrachi E."/>
        </authorList>
    </citation>
    <scope>NUCLEOTIDE SEQUENCE</scope>
    <source>
        <tissue evidence="3">Young leaves</tissue>
    </source>
</reference>
<dbReference type="InterPro" id="IPR046848">
    <property type="entry name" value="E_motif"/>
</dbReference>
<dbReference type="Pfam" id="PF01535">
    <property type="entry name" value="PPR"/>
    <property type="match status" value="4"/>
</dbReference>
<dbReference type="GO" id="GO:0003723">
    <property type="term" value="F:RNA binding"/>
    <property type="evidence" value="ECO:0007669"/>
    <property type="project" value="InterPro"/>
</dbReference>
<dbReference type="Pfam" id="PF20431">
    <property type="entry name" value="E_motif"/>
    <property type="match status" value="1"/>
</dbReference>
<keyword evidence="1" id="KW-0677">Repeat</keyword>
<evidence type="ECO:0000256" key="1">
    <source>
        <dbReference type="ARBA" id="ARBA00022737"/>
    </source>
</evidence>
<dbReference type="Gene3D" id="1.25.40.10">
    <property type="entry name" value="Tetratricopeptide repeat domain"/>
    <property type="match status" value="2"/>
</dbReference>
<dbReference type="InterPro" id="IPR046960">
    <property type="entry name" value="PPR_At4g14850-like_plant"/>
</dbReference>
<dbReference type="SUPFAM" id="SSF48452">
    <property type="entry name" value="TPR-like"/>
    <property type="match status" value="1"/>
</dbReference>
<dbReference type="InterPro" id="IPR002885">
    <property type="entry name" value="PPR_rpt"/>
</dbReference>
<dbReference type="Pfam" id="PF13041">
    <property type="entry name" value="PPR_2"/>
    <property type="match status" value="1"/>
</dbReference>
<organism evidence="3 4">
    <name type="scientific">Protea cynaroides</name>
    <dbReference type="NCBI Taxonomy" id="273540"/>
    <lineage>
        <taxon>Eukaryota</taxon>
        <taxon>Viridiplantae</taxon>
        <taxon>Streptophyta</taxon>
        <taxon>Embryophyta</taxon>
        <taxon>Tracheophyta</taxon>
        <taxon>Spermatophyta</taxon>
        <taxon>Magnoliopsida</taxon>
        <taxon>Proteales</taxon>
        <taxon>Proteaceae</taxon>
        <taxon>Protea</taxon>
    </lineage>
</organism>
<evidence type="ECO:0000256" key="2">
    <source>
        <dbReference type="PROSITE-ProRule" id="PRU00708"/>
    </source>
</evidence>
<dbReference type="OrthoDB" id="185373at2759"/>
<keyword evidence="4" id="KW-1185">Reference proteome</keyword>
<dbReference type="FunFam" id="1.25.40.10:FF:001162">
    <property type="entry name" value="Pentatricopeptide repeat-containing protein"/>
    <property type="match status" value="1"/>
</dbReference>
<accession>A0A9Q0KVG2</accession>
<name>A0A9Q0KVG2_9MAGN</name>
<feature type="repeat" description="PPR" evidence="2">
    <location>
        <begin position="29"/>
        <end position="63"/>
    </location>
</feature>
<dbReference type="PANTHER" id="PTHR47926">
    <property type="entry name" value="PENTATRICOPEPTIDE REPEAT-CONTAINING PROTEIN"/>
    <property type="match status" value="1"/>
</dbReference>
<evidence type="ECO:0000313" key="4">
    <source>
        <dbReference type="Proteomes" id="UP001141806"/>
    </source>
</evidence>
<sequence>MLPSQTYPKSERVEIAQKIVSKSATTNLSVISFTALLDGYIRLGDISPARQIFNSMKDHDVVAWTAMIVGYVQNGFHDDAIGLFSKFMLFLLGSGEELSVSVGNALITMYAKAGSIEGAKRVFNQIHWTRDTVSWTSMIIALAQHGLGEEAIELFEKMLTVEVQPDHITYVGVLSACTHAGLVEQGQGYFNLMQNVHRILPTQSHYACMIDLFGRAGLLQEAQDFVEKMPVKPDVIAWGALLSSCKVHKNVEFAKIAAENLLIIDPENSGAYSALANVYSACGRWEDAAKVRKLMKDRGVKKDQGFSWIQIKNKVHIFGVEDGLHPQKDAIYQAIAKLWEEIKKMGFTPDTEAVLHDLEEELKEQILSHHSEKLATETWSGITPWEQ</sequence>
<feature type="repeat" description="PPR" evidence="2">
    <location>
        <begin position="131"/>
        <end position="165"/>
    </location>
</feature>
<protein>
    <recommendedName>
        <fullName evidence="5">Pentatricopeptide repeat-containing protein</fullName>
    </recommendedName>
</protein>
<comment type="caution">
    <text evidence="3">The sequence shown here is derived from an EMBL/GenBank/DDBJ whole genome shotgun (WGS) entry which is preliminary data.</text>
</comment>
<dbReference type="PROSITE" id="PS51375">
    <property type="entry name" value="PPR"/>
    <property type="match status" value="3"/>
</dbReference>